<organism evidence="1 2">
    <name type="scientific">Mesobacillus stamsii</name>
    <dbReference type="NCBI Taxonomy" id="225347"/>
    <lineage>
        <taxon>Bacteria</taxon>
        <taxon>Bacillati</taxon>
        <taxon>Bacillota</taxon>
        <taxon>Bacilli</taxon>
        <taxon>Bacillales</taxon>
        <taxon>Bacillaceae</taxon>
        <taxon>Mesobacillus</taxon>
    </lineage>
</organism>
<evidence type="ECO:0000313" key="1">
    <source>
        <dbReference type="EMBL" id="MDQ0412956.1"/>
    </source>
</evidence>
<dbReference type="RefSeq" id="WP_044393438.1">
    <property type="nucleotide sequence ID" value="NZ_JAUSUN010000005.1"/>
</dbReference>
<dbReference type="InterPro" id="IPR014199">
    <property type="entry name" value="Spore_YtxC"/>
</dbReference>
<evidence type="ECO:0000313" key="2">
    <source>
        <dbReference type="Proteomes" id="UP001242313"/>
    </source>
</evidence>
<dbReference type="Proteomes" id="UP001242313">
    <property type="component" value="Unassembled WGS sequence"/>
</dbReference>
<protein>
    <submittedName>
        <fullName evidence="1">Sporulation protein YtxC</fullName>
    </submittedName>
</protein>
<proteinExistence type="predicted"/>
<comment type="caution">
    <text evidence="1">The sequence shown here is derived from an EMBL/GenBank/DDBJ whole genome shotgun (WGS) entry which is preliminary data.</text>
</comment>
<reference evidence="1 2" key="1">
    <citation type="submission" date="2023-07" db="EMBL/GenBank/DDBJ databases">
        <title>Genomic Encyclopedia of Type Strains, Phase IV (KMG-IV): sequencing the most valuable type-strain genomes for metagenomic binning, comparative biology and taxonomic classification.</title>
        <authorList>
            <person name="Goeker M."/>
        </authorList>
    </citation>
    <scope>NUCLEOTIDE SEQUENCE [LARGE SCALE GENOMIC DNA]</scope>
    <source>
        <strain evidence="1 2">DSM 19598</strain>
    </source>
</reference>
<dbReference type="Pfam" id="PF08812">
    <property type="entry name" value="YtxC"/>
    <property type="match status" value="1"/>
</dbReference>
<name>A0ABU0FSS1_9BACI</name>
<gene>
    <name evidence="1" type="ORF">J2S25_001138</name>
</gene>
<keyword evidence="2" id="KW-1185">Reference proteome</keyword>
<sequence length="291" mass="34658">MIEIIFQKNEDAWKLYQYLVTRLASLQEKSSILLNEDQNRVLIPEAFFATGKLAELKICLHDFILKLKRDDWLRSILAESYFYTEREEQDQILDILYSVLEGNRKELATFIEGVEEPGDIKKSINDILDERISFSFDSFVVFRLKAYFEQLTKWIEIAIDEYKMEQEYQVFLHTLRSFLKDRSPQMPYLYLVIDENMAFFNQEFTEMKRNELVKTIDRRLLVNHPVYVDSGTIAPLLSIAPQTIFLYTDDAHQPLVRTIINLFEERVKINPISTFEQERVNFLNEDHENIR</sequence>
<dbReference type="EMBL" id="JAUSUN010000005">
    <property type="protein sequence ID" value="MDQ0412956.1"/>
    <property type="molecule type" value="Genomic_DNA"/>
</dbReference>
<accession>A0ABU0FSS1</accession>